<evidence type="ECO:0000313" key="13">
    <source>
        <dbReference type="EMBL" id="SDH93604.1"/>
    </source>
</evidence>
<dbReference type="Gene3D" id="2.30.42.10">
    <property type="match status" value="1"/>
</dbReference>
<feature type="transmembrane region" description="Helical" evidence="11">
    <location>
        <begin position="393"/>
        <end position="412"/>
    </location>
</feature>
<keyword evidence="9 11" id="KW-0482">Metalloprotease</keyword>
<dbReference type="Proteomes" id="UP000199017">
    <property type="component" value="Unassembled WGS sequence"/>
</dbReference>
<comment type="subcellular location">
    <subcellularLocation>
        <location evidence="2">Membrane</location>
        <topology evidence="2">Multi-pass membrane protein</topology>
    </subcellularLocation>
</comment>
<dbReference type="InterPro" id="IPR004387">
    <property type="entry name" value="Pept_M50_Zn"/>
</dbReference>
<dbReference type="PANTHER" id="PTHR42837">
    <property type="entry name" value="REGULATOR OF SIGMA-E PROTEASE RSEP"/>
    <property type="match status" value="1"/>
</dbReference>
<dbReference type="GO" id="GO:0004222">
    <property type="term" value="F:metalloendopeptidase activity"/>
    <property type="evidence" value="ECO:0007669"/>
    <property type="project" value="InterPro"/>
</dbReference>
<dbReference type="AlphaFoldDB" id="A0A1G8GGW1"/>
<dbReference type="SMART" id="SM00228">
    <property type="entry name" value="PDZ"/>
    <property type="match status" value="1"/>
</dbReference>
<keyword evidence="7 11" id="KW-0862">Zinc</keyword>
<evidence type="ECO:0000256" key="1">
    <source>
        <dbReference type="ARBA" id="ARBA00001947"/>
    </source>
</evidence>
<organism evidence="13 14">
    <name type="scientific">Alteribacillus bidgolensis</name>
    <dbReference type="NCBI Taxonomy" id="930129"/>
    <lineage>
        <taxon>Bacteria</taxon>
        <taxon>Bacillati</taxon>
        <taxon>Bacillota</taxon>
        <taxon>Bacilli</taxon>
        <taxon>Bacillales</taxon>
        <taxon>Bacillaceae</taxon>
        <taxon>Alteribacillus</taxon>
    </lineage>
</organism>
<dbReference type="Pfam" id="PF02163">
    <property type="entry name" value="Peptidase_M50"/>
    <property type="match status" value="1"/>
</dbReference>
<evidence type="ECO:0000256" key="6">
    <source>
        <dbReference type="ARBA" id="ARBA00022801"/>
    </source>
</evidence>
<evidence type="ECO:0000256" key="11">
    <source>
        <dbReference type="RuleBase" id="RU362031"/>
    </source>
</evidence>
<reference evidence="13 14" key="1">
    <citation type="submission" date="2016-10" db="EMBL/GenBank/DDBJ databases">
        <authorList>
            <person name="de Groot N.N."/>
        </authorList>
    </citation>
    <scope>NUCLEOTIDE SEQUENCE [LARGE SCALE GENOMIC DNA]</scope>
    <source>
        <strain evidence="14">P4B,CCM 7963,CECT 7998,DSM 25260,IBRC-M 10614,KCTC 13821</strain>
    </source>
</reference>
<keyword evidence="10 11" id="KW-0472">Membrane</keyword>
<feature type="transmembrane region" description="Helical" evidence="11">
    <location>
        <begin position="344"/>
        <end position="364"/>
    </location>
</feature>
<keyword evidence="4 13" id="KW-0645">Protease</keyword>
<feature type="transmembrane region" description="Helical" evidence="11">
    <location>
        <begin position="302"/>
        <end position="323"/>
    </location>
</feature>
<proteinExistence type="inferred from homology"/>
<evidence type="ECO:0000256" key="5">
    <source>
        <dbReference type="ARBA" id="ARBA00022692"/>
    </source>
</evidence>
<evidence type="ECO:0000256" key="9">
    <source>
        <dbReference type="ARBA" id="ARBA00023049"/>
    </source>
</evidence>
<dbReference type="InterPro" id="IPR036034">
    <property type="entry name" value="PDZ_sf"/>
</dbReference>
<evidence type="ECO:0000259" key="12">
    <source>
        <dbReference type="SMART" id="SM00228"/>
    </source>
</evidence>
<keyword evidence="6 11" id="KW-0378">Hydrolase</keyword>
<feature type="transmembrane region" description="Helical" evidence="11">
    <location>
        <begin position="6"/>
        <end position="25"/>
    </location>
</feature>
<name>A0A1G8GGW1_9BACI</name>
<comment type="similarity">
    <text evidence="3 11">Belongs to the peptidase M50B family.</text>
</comment>
<dbReference type="RefSeq" id="WP_091583091.1">
    <property type="nucleotide sequence ID" value="NZ_FNDU01000003.1"/>
</dbReference>
<protein>
    <recommendedName>
        <fullName evidence="11">Zinc metalloprotease</fullName>
        <ecNumber evidence="11">3.4.24.-</ecNumber>
    </recommendedName>
</protein>
<dbReference type="GO" id="GO:0046872">
    <property type="term" value="F:metal ion binding"/>
    <property type="evidence" value="ECO:0007669"/>
    <property type="project" value="UniProtKB-KW"/>
</dbReference>
<dbReference type="EMBL" id="FNDU01000003">
    <property type="protein sequence ID" value="SDH93604.1"/>
    <property type="molecule type" value="Genomic_DNA"/>
</dbReference>
<dbReference type="GO" id="GO:0016020">
    <property type="term" value="C:membrane"/>
    <property type="evidence" value="ECO:0007669"/>
    <property type="project" value="UniProtKB-SubCell"/>
</dbReference>
<dbReference type="InterPro" id="IPR041489">
    <property type="entry name" value="PDZ_6"/>
</dbReference>
<evidence type="ECO:0000256" key="3">
    <source>
        <dbReference type="ARBA" id="ARBA00007931"/>
    </source>
</evidence>
<accession>A0A1G8GGW1</accession>
<dbReference type="CDD" id="cd06163">
    <property type="entry name" value="S2P-M50_PDZ_RseP-like"/>
    <property type="match status" value="1"/>
</dbReference>
<evidence type="ECO:0000256" key="4">
    <source>
        <dbReference type="ARBA" id="ARBA00022670"/>
    </source>
</evidence>
<evidence type="ECO:0000256" key="7">
    <source>
        <dbReference type="ARBA" id="ARBA00022833"/>
    </source>
</evidence>
<feature type="transmembrane region" description="Helical" evidence="11">
    <location>
        <begin position="169"/>
        <end position="192"/>
    </location>
</feature>
<evidence type="ECO:0000256" key="10">
    <source>
        <dbReference type="ARBA" id="ARBA00023136"/>
    </source>
</evidence>
<comment type="cofactor">
    <cofactor evidence="1 11">
        <name>Zn(2+)</name>
        <dbReference type="ChEBI" id="CHEBI:29105"/>
    </cofactor>
</comment>
<gene>
    <name evidence="13" type="ORF">SAMN05216352_103396</name>
</gene>
<dbReference type="EC" id="3.4.24.-" evidence="11"/>
<dbReference type="GO" id="GO:0006508">
    <property type="term" value="P:proteolysis"/>
    <property type="evidence" value="ECO:0007669"/>
    <property type="project" value="UniProtKB-KW"/>
</dbReference>
<dbReference type="STRING" id="930129.SAMN05216352_103396"/>
<dbReference type="CDD" id="cd23081">
    <property type="entry name" value="cpPDZ_EcRseP-like"/>
    <property type="match status" value="1"/>
</dbReference>
<keyword evidence="8 11" id="KW-1133">Transmembrane helix</keyword>
<keyword evidence="5 11" id="KW-0812">Transmembrane</keyword>
<evidence type="ECO:0000256" key="2">
    <source>
        <dbReference type="ARBA" id="ARBA00004141"/>
    </source>
</evidence>
<dbReference type="PANTHER" id="PTHR42837:SF2">
    <property type="entry name" value="MEMBRANE METALLOPROTEASE ARASP2, CHLOROPLASTIC-RELATED"/>
    <property type="match status" value="1"/>
</dbReference>
<feature type="domain" description="PDZ" evidence="12">
    <location>
        <begin position="188"/>
        <end position="257"/>
    </location>
</feature>
<sequence length="420" mass="46589">MDTLIAIIIIFGVLVAVHEWGHLYFAKKAGILCREFAIGFGPKIFSTKRNETVYTIRLLPLGGFVRMAGEDPEAVQIRPGYEVGLVFNLENKVRQIIVNNKSKHPEAKVVSVERIDLERRLQIEAYTDEDEGLQTFKVDDKCDVIVDEKAEQIAPLDRQYGSKKPWQKAVAIFAGPFMNFALAFVILVTFGLTSGVPQDDAKLGEFTEESPAREAGLEEGDEVRAIEGQEVSSWDEMTTAIREHPNEEITFEVVRNGETLTIPVETNSRYDEMAEQEVGIIGVASVMAHSPLEAVQYGASQVYQVSMLIFDVLGMIVTGEFSLDYLSGPVGIYNYTGEAASLGMAVLIQWAAMLSVNLGIVNLLPLPALDGGRLLFIFAEAVRGKPIDPQKEGMIHFIGFALLFLLMLVVTWNDINKFFM</sequence>
<dbReference type="SUPFAM" id="SSF50156">
    <property type="entry name" value="PDZ domain-like"/>
    <property type="match status" value="1"/>
</dbReference>
<dbReference type="InterPro" id="IPR001478">
    <property type="entry name" value="PDZ"/>
</dbReference>
<dbReference type="OrthoDB" id="9782003at2"/>
<dbReference type="InterPro" id="IPR008915">
    <property type="entry name" value="Peptidase_M50"/>
</dbReference>
<keyword evidence="11" id="KW-0479">Metal-binding</keyword>
<dbReference type="Pfam" id="PF17820">
    <property type="entry name" value="PDZ_6"/>
    <property type="match status" value="1"/>
</dbReference>
<evidence type="ECO:0000256" key="8">
    <source>
        <dbReference type="ARBA" id="ARBA00022989"/>
    </source>
</evidence>
<keyword evidence="14" id="KW-1185">Reference proteome</keyword>
<evidence type="ECO:0000313" key="14">
    <source>
        <dbReference type="Proteomes" id="UP000199017"/>
    </source>
</evidence>
<dbReference type="NCBIfam" id="TIGR00054">
    <property type="entry name" value="RIP metalloprotease RseP"/>
    <property type="match status" value="1"/>
</dbReference>